<keyword evidence="4 12" id="KW-0479">Metal-binding</keyword>
<feature type="binding site" evidence="12">
    <location>
        <position position="388"/>
    </location>
    <ligand>
        <name>Ca(2+)</name>
        <dbReference type="ChEBI" id="CHEBI:29108"/>
    </ligand>
</feature>
<dbReference type="Pfam" id="PF01841">
    <property type="entry name" value="Transglut_core"/>
    <property type="match status" value="1"/>
</dbReference>
<comment type="catalytic activity">
    <reaction evidence="8">
        <text>L-glutaminyl-[protein] + L-lysyl-[protein] = [protein]-L-lysyl-N(6)-5-L-glutamyl-[protein] + NH4(+)</text>
        <dbReference type="Rhea" id="RHEA:54816"/>
        <dbReference type="Rhea" id="RHEA-COMP:9752"/>
        <dbReference type="Rhea" id="RHEA-COMP:10207"/>
        <dbReference type="Rhea" id="RHEA-COMP:14005"/>
        <dbReference type="ChEBI" id="CHEBI:28938"/>
        <dbReference type="ChEBI" id="CHEBI:29969"/>
        <dbReference type="ChEBI" id="CHEBI:30011"/>
        <dbReference type="ChEBI" id="CHEBI:138370"/>
        <dbReference type="EC" id="2.3.2.13"/>
    </reaction>
</comment>
<evidence type="ECO:0000256" key="7">
    <source>
        <dbReference type="ARBA" id="ARBA00024222"/>
    </source>
</evidence>
<feature type="domain" description="Transglutaminase-like" evidence="13">
    <location>
        <begin position="256"/>
        <end position="349"/>
    </location>
</feature>
<dbReference type="GO" id="GO:0003810">
    <property type="term" value="F:protein-glutamine gamma-glutamyltransferase activity"/>
    <property type="evidence" value="ECO:0007669"/>
    <property type="project" value="UniProtKB-EC"/>
</dbReference>
<feature type="active site" evidence="11">
    <location>
        <position position="264"/>
    </location>
</feature>
<dbReference type="Proteomes" id="UP001181693">
    <property type="component" value="Unassembled WGS sequence"/>
</dbReference>
<dbReference type="AlphaFoldDB" id="A0AAV3ALQ5"/>
<dbReference type="EC" id="2.3.2.13" evidence="7"/>
<keyword evidence="5 12" id="KW-0106">Calcium</keyword>
<evidence type="ECO:0000313" key="14">
    <source>
        <dbReference type="EMBL" id="DBA24857.1"/>
    </source>
</evidence>
<evidence type="ECO:0000256" key="12">
    <source>
        <dbReference type="PIRSR" id="PIRSR000459-2"/>
    </source>
</evidence>
<reference evidence="14" key="1">
    <citation type="thesis" date="2020" institute="ProQuest LLC" country="789 East Eisenhower Parkway, Ann Arbor, MI, USA">
        <title>Comparative Genomics and Chromosome Evolution.</title>
        <authorList>
            <person name="Mudd A.B."/>
        </authorList>
    </citation>
    <scope>NUCLEOTIDE SEQUENCE</scope>
    <source>
        <strain evidence="14">1538</strain>
        <tissue evidence="14">Blood</tissue>
    </source>
</reference>
<evidence type="ECO:0000256" key="4">
    <source>
        <dbReference type="ARBA" id="ARBA00022723"/>
    </source>
</evidence>
<dbReference type="Gene3D" id="3.90.260.10">
    <property type="entry name" value="Transglutaminase-like"/>
    <property type="match status" value="1"/>
</dbReference>
<evidence type="ECO:0000256" key="10">
    <source>
        <dbReference type="ARBA" id="ARBA00080452"/>
    </source>
</evidence>
<dbReference type="PANTHER" id="PTHR11590">
    <property type="entry name" value="PROTEIN-GLUTAMINE GAMMA-GLUTAMYLTRANSFERASE"/>
    <property type="match status" value="1"/>
</dbReference>
<evidence type="ECO:0000256" key="3">
    <source>
        <dbReference type="ARBA" id="ARBA00022679"/>
    </source>
</evidence>
<comment type="subunit">
    <text evidence="2">Homodimer.</text>
</comment>
<dbReference type="PROSITE" id="PS00547">
    <property type="entry name" value="TRANSGLUTAMINASES"/>
    <property type="match status" value="1"/>
</dbReference>
<name>A0AAV3ALQ5_PYXAD</name>
<dbReference type="SMART" id="SM00460">
    <property type="entry name" value="TGc"/>
    <property type="match status" value="1"/>
</dbReference>
<dbReference type="FunFam" id="2.60.40.10:FF:001406">
    <property type="entry name" value="Protein-glutamine gamma-glutamyltransferase 4"/>
    <property type="match status" value="1"/>
</dbReference>
<evidence type="ECO:0000256" key="2">
    <source>
        <dbReference type="ARBA" id="ARBA00011738"/>
    </source>
</evidence>
<evidence type="ECO:0000256" key="5">
    <source>
        <dbReference type="ARBA" id="ARBA00022837"/>
    </source>
</evidence>
<keyword evidence="3" id="KW-0808">Transferase</keyword>
<evidence type="ECO:0000256" key="11">
    <source>
        <dbReference type="PIRSR" id="PIRSR000459-1"/>
    </source>
</evidence>
<proteinExistence type="inferred from homology"/>
<evidence type="ECO:0000256" key="1">
    <source>
        <dbReference type="ARBA" id="ARBA00005968"/>
    </source>
</evidence>
<dbReference type="EMBL" id="DYDO01000005">
    <property type="protein sequence ID" value="DBA24857.1"/>
    <property type="molecule type" value="Genomic_DNA"/>
</dbReference>
<gene>
    <name evidence="14" type="ORF">GDO54_012455</name>
</gene>
<evidence type="ECO:0000256" key="6">
    <source>
        <dbReference type="ARBA" id="ARBA00023315"/>
    </source>
</evidence>
<evidence type="ECO:0000313" key="15">
    <source>
        <dbReference type="Proteomes" id="UP001181693"/>
    </source>
</evidence>
<dbReference type="GO" id="GO:0046872">
    <property type="term" value="F:metal ion binding"/>
    <property type="evidence" value="ECO:0007669"/>
    <property type="project" value="UniProtKB-KW"/>
</dbReference>
<comment type="similarity">
    <text evidence="1">Belongs to the transglutaminase superfamily. Transglutaminase family.</text>
</comment>
<dbReference type="SUPFAM" id="SSF54001">
    <property type="entry name" value="Cysteine proteinases"/>
    <property type="match status" value="1"/>
</dbReference>
<sequence length="685" mass="76706">MALRTLKVDLMKHENASNHNTADYENLHLILRRGQKFTLKVSFSRAVTPRDNIVLQFTTSPRPSKTNGSLVHVDVKPTDLKKDWSATICGCHGNEYTIAVNSPANAIIGKYQLSIITGRGVIYVERDCPIYLLFNPWCEDDAVYMPDEEERQEYVLNDTGYIYVGSTSKITARPWNFGQHEIDVLDCSIYLLDQSDLKASAKRDPIILSRKFSALVNSNDDNGVLTGNWSGRYESGVSPTAWTGSSAILQQFYKTKRPVRYGQCWVFSGVLTTVMRCLGIPARSVTNFNSAHDTEENLKIDYYLNEQGETVDDISSDSVWNFHVWNDVWMKRPDLPNGYDGWQAIDATPQEISQGVFQCGPCSLKAIREGIVYLPYDGKFLFAEVNADKVHWLVTWKDGEEDFSMVKEEQKSIGKNISTKAVSKNFKEDITLQYKHKEGSEEERAAFGTACSYLKSDVCMVFAAPPPPPAGIKLQITGDQELLPGNNLCLNIALENESDETKTVTVTAGAQLQTYTGKIIASLTSINKTVEVAGKQVGSVPFDVAADLYMKSVILVEDELIIRVNVMVETKDKNEKLSECLMIPFIYPSLKVEMPETAKIDEDFICTFTFKNTLSIPLEKCELHVEGLGIFKLEKFEHGDIRPGGIFRCKIVCAPKKTGEKKIVAELISKQIKGICAERMITISK</sequence>
<dbReference type="InterPro" id="IPR036985">
    <property type="entry name" value="Transglutaminase-like_sf"/>
</dbReference>
<dbReference type="SUPFAM" id="SSF49309">
    <property type="entry name" value="Transglutaminase, two C-terminal domains"/>
    <property type="match status" value="2"/>
</dbReference>
<dbReference type="InterPro" id="IPR050779">
    <property type="entry name" value="Transglutaminase"/>
</dbReference>
<dbReference type="InterPro" id="IPR036238">
    <property type="entry name" value="Transglutaminase_C_sf"/>
</dbReference>
<dbReference type="InterPro" id="IPR013808">
    <property type="entry name" value="Transglutaminase_AS"/>
</dbReference>
<keyword evidence="6" id="KW-0012">Acyltransferase</keyword>
<feature type="binding site" evidence="12">
    <location>
        <position position="386"/>
    </location>
    <ligand>
        <name>Ca(2+)</name>
        <dbReference type="ChEBI" id="CHEBI:29108"/>
    </ligand>
</feature>
<evidence type="ECO:0000259" key="13">
    <source>
        <dbReference type="SMART" id="SM00460"/>
    </source>
</evidence>
<dbReference type="InterPro" id="IPR002931">
    <property type="entry name" value="Transglutaminase-like"/>
</dbReference>
<evidence type="ECO:0000256" key="8">
    <source>
        <dbReference type="ARBA" id="ARBA00051843"/>
    </source>
</evidence>
<dbReference type="FunFam" id="3.90.260.10:FF:000001">
    <property type="entry name" value="Protein-glutamine gamma-glutamyltransferase 2"/>
    <property type="match status" value="1"/>
</dbReference>
<dbReference type="FunFam" id="2.60.40.10:FF:001482">
    <property type="entry name" value="Protein-glutamine gamma-glutamyltransferase 4"/>
    <property type="match status" value="1"/>
</dbReference>
<dbReference type="InterPro" id="IPR038765">
    <property type="entry name" value="Papain-like_cys_pep_sf"/>
</dbReference>
<dbReference type="InterPro" id="IPR013783">
    <property type="entry name" value="Ig-like_fold"/>
</dbReference>
<dbReference type="PANTHER" id="PTHR11590:SF70">
    <property type="entry name" value="PROTEIN-GLUTAMINE GAMMA-GLUTAMYLTRANSFERASE 4"/>
    <property type="match status" value="1"/>
</dbReference>
<feature type="active site" evidence="11">
    <location>
        <position position="323"/>
    </location>
</feature>
<feature type="binding site" evidence="12">
    <location>
        <position position="443"/>
    </location>
    <ligand>
        <name>Ca(2+)</name>
        <dbReference type="ChEBI" id="CHEBI:29108"/>
    </ligand>
</feature>
<dbReference type="InterPro" id="IPR023608">
    <property type="entry name" value="Transglutaminase_animal"/>
</dbReference>
<dbReference type="InterPro" id="IPR008958">
    <property type="entry name" value="Transglutaminase_C"/>
</dbReference>
<dbReference type="InterPro" id="IPR014756">
    <property type="entry name" value="Ig_E-set"/>
</dbReference>
<accession>A0AAV3ALQ5</accession>
<comment type="cofactor">
    <cofactor evidence="12">
        <name>Ca(2+)</name>
        <dbReference type="ChEBI" id="CHEBI:29108"/>
    </cofactor>
    <text evidence="12">Binds 1 Ca(2+) ion per subunit.</text>
</comment>
<dbReference type="Gene3D" id="2.60.40.10">
    <property type="entry name" value="Immunoglobulins"/>
    <property type="match status" value="3"/>
</dbReference>
<dbReference type="Pfam" id="PF00868">
    <property type="entry name" value="Transglut_N"/>
    <property type="match status" value="1"/>
</dbReference>
<keyword evidence="15" id="KW-1185">Reference proteome</keyword>
<dbReference type="Pfam" id="PF00927">
    <property type="entry name" value="Transglut_C"/>
    <property type="match status" value="1"/>
</dbReference>
<dbReference type="PIRSF" id="PIRSF000459">
    <property type="entry name" value="TGM_EBP42"/>
    <property type="match status" value="1"/>
</dbReference>
<feature type="active site" evidence="11">
    <location>
        <position position="346"/>
    </location>
</feature>
<evidence type="ECO:0000256" key="9">
    <source>
        <dbReference type="ARBA" id="ARBA00069852"/>
    </source>
</evidence>
<protein>
    <recommendedName>
        <fullName evidence="9">Protein-glutamine gamma-glutamyltransferase 4</fullName>
        <ecNumber evidence="7">2.3.2.13</ecNumber>
    </recommendedName>
    <alternativeName>
        <fullName evidence="10">Transglutaminase-4</fullName>
    </alternativeName>
</protein>
<dbReference type="SUPFAM" id="SSF81296">
    <property type="entry name" value="E set domains"/>
    <property type="match status" value="1"/>
</dbReference>
<dbReference type="InterPro" id="IPR001102">
    <property type="entry name" value="Transglutaminase_N"/>
</dbReference>
<comment type="caution">
    <text evidence="14">The sequence shown here is derived from an EMBL/GenBank/DDBJ whole genome shotgun (WGS) entry which is preliminary data.</text>
</comment>
<feature type="binding site" evidence="12">
    <location>
        <position position="438"/>
    </location>
    <ligand>
        <name>Ca(2+)</name>
        <dbReference type="ChEBI" id="CHEBI:29108"/>
    </ligand>
</feature>
<organism evidence="14 15">
    <name type="scientific">Pyxicephalus adspersus</name>
    <name type="common">African bullfrog</name>
    <dbReference type="NCBI Taxonomy" id="30357"/>
    <lineage>
        <taxon>Eukaryota</taxon>
        <taxon>Metazoa</taxon>
        <taxon>Chordata</taxon>
        <taxon>Craniata</taxon>
        <taxon>Vertebrata</taxon>
        <taxon>Euteleostomi</taxon>
        <taxon>Amphibia</taxon>
        <taxon>Batrachia</taxon>
        <taxon>Anura</taxon>
        <taxon>Neobatrachia</taxon>
        <taxon>Ranoidea</taxon>
        <taxon>Pyxicephalidae</taxon>
        <taxon>Pyxicephalinae</taxon>
        <taxon>Pyxicephalus</taxon>
    </lineage>
</organism>